<feature type="region of interest" description="Disordered" evidence="6">
    <location>
        <begin position="2179"/>
        <end position="2203"/>
    </location>
</feature>
<feature type="compositionally biased region" description="Basic and acidic residues" evidence="6">
    <location>
        <begin position="1231"/>
        <end position="1240"/>
    </location>
</feature>
<feature type="region of interest" description="Disordered" evidence="6">
    <location>
        <begin position="1223"/>
        <end position="1309"/>
    </location>
</feature>
<feature type="compositionally biased region" description="Basic residues" evidence="6">
    <location>
        <begin position="190"/>
        <end position="199"/>
    </location>
</feature>
<feature type="compositionally biased region" description="Low complexity" evidence="6">
    <location>
        <begin position="494"/>
        <end position="511"/>
    </location>
</feature>
<dbReference type="GO" id="GO:0005737">
    <property type="term" value="C:cytoplasm"/>
    <property type="evidence" value="ECO:0007669"/>
    <property type="project" value="UniProtKB-SubCell"/>
</dbReference>
<dbReference type="SMART" id="SM00325">
    <property type="entry name" value="RhoGEF"/>
    <property type="match status" value="1"/>
</dbReference>
<evidence type="ECO:0000256" key="5">
    <source>
        <dbReference type="SAM" id="Coils"/>
    </source>
</evidence>
<evidence type="ECO:0000256" key="4">
    <source>
        <dbReference type="ARBA" id="ARBA00022771"/>
    </source>
</evidence>
<dbReference type="InterPro" id="IPR035899">
    <property type="entry name" value="DBL_dom_sf"/>
</dbReference>
<feature type="domain" description="DH" evidence="7">
    <location>
        <begin position="1485"/>
        <end position="1675"/>
    </location>
</feature>
<keyword evidence="2" id="KW-0963">Cytoplasm</keyword>
<feature type="compositionally biased region" description="Low complexity" evidence="6">
    <location>
        <begin position="592"/>
        <end position="609"/>
    </location>
</feature>
<feature type="compositionally biased region" description="Pro residues" evidence="6">
    <location>
        <begin position="59"/>
        <end position="79"/>
    </location>
</feature>
<evidence type="ECO:0000256" key="2">
    <source>
        <dbReference type="ARBA" id="ARBA00022490"/>
    </source>
</evidence>
<feature type="compositionally biased region" description="Polar residues" evidence="6">
    <location>
        <begin position="351"/>
        <end position="360"/>
    </location>
</feature>
<keyword evidence="8" id="KW-1185">Reference proteome</keyword>
<dbReference type="InterPro" id="IPR011993">
    <property type="entry name" value="PH-like_dom_sf"/>
</dbReference>
<evidence type="ECO:0000256" key="6">
    <source>
        <dbReference type="SAM" id="MobiDB-lite"/>
    </source>
</evidence>
<evidence type="ECO:0000313" key="9">
    <source>
        <dbReference type="WBParaSite" id="Pan_g13974.t1"/>
    </source>
</evidence>
<feature type="compositionally biased region" description="Basic and acidic residues" evidence="6">
    <location>
        <begin position="482"/>
        <end position="492"/>
    </location>
</feature>
<feature type="compositionally biased region" description="Low complexity" evidence="6">
    <location>
        <begin position="1899"/>
        <end position="1914"/>
    </location>
</feature>
<reference evidence="9" key="2">
    <citation type="submission" date="2020-10" db="UniProtKB">
        <authorList>
            <consortium name="WormBaseParasite"/>
        </authorList>
    </citation>
    <scope>IDENTIFICATION</scope>
</reference>
<dbReference type="GO" id="GO:0008270">
    <property type="term" value="F:zinc ion binding"/>
    <property type="evidence" value="ECO:0007669"/>
    <property type="project" value="UniProtKB-KW"/>
</dbReference>
<feature type="compositionally biased region" description="Acidic residues" evidence="6">
    <location>
        <begin position="275"/>
        <end position="287"/>
    </location>
</feature>
<dbReference type="InterPro" id="IPR041020">
    <property type="entry name" value="PH_16"/>
</dbReference>
<evidence type="ECO:0000259" key="7">
    <source>
        <dbReference type="PROSITE" id="PS50010"/>
    </source>
</evidence>
<feature type="coiled-coil region" evidence="5">
    <location>
        <begin position="2113"/>
        <end position="2162"/>
    </location>
</feature>
<feature type="compositionally biased region" description="Basic residues" evidence="6">
    <location>
        <begin position="898"/>
        <end position="914"/>
    </location>
</feature>
<feature type="compositionally biased region" description="Pro residues" evidence="6">
    <location>
        <begin position="1110"/>
        <end position="1119"/>
    </location>
</feature>
<feature type="compositionally biased region" description="Basic and acidic residues" evidence="6">
    <location>
        <begin position="328"/>
        <end position="341"/>
    </location>
</feature>
<dbReference type="Proteomes" id="UP000492821">
    <property type="component" value="Unassembled WGS sequence"/>
</dbReference>
<feature type="region of interest" description="Disordered" evidence="6">
    <location>
        <begin position="1973"/>
        <end position="2046"/>
    </location>
</feature>
<keyword evidence="4" id="KW-0479">Metal-binding</keyword>
<feature type="compositionally biased region" description="Low complexity" evidence="6">
    <location>
        <begin position="1150"/>
        <end position="1167"/>
    </location>
</feature>
<feature type="region of interest" description="Disordered" evidence="6">
    <location>
        <begin position="1897"/>
        <end position="1920"/>
    </location>
</feature>
<feature type="compositionally biased region" description="Basic residues" evidence="6">
    <location>
        <begin position="1260"/>
        <end position="1272"/>
    </location>
</feature>
<protein>
    <submittedName>
        <fullName evidence="9">DH domain-containing protein</fullName>
    </submittedName>
</protein>
<feature type="compositionally biased region" description="Basic residues" evidence="6">
    <location>
        <begin position="732"/>
        <end position="749"/>
    </location>
</feature>
<feature type="region of interest" description="Disordered" evidence="6">
    <location>
        <begin position="940"/>
        <end position="977"/>
    </location>
</feature>
<accession>A0A7E4UYE9</accession>
<dbReference type="WBParaSite" id="Pan_g13974.t1">
    <property type="protein sequence ID" value="Pan_g13974.t1"/>
    <property type="gene ID" value="Pan_g13974"/>
</dbReference>
<reference evidence="8" key="1">
    <citation type="journal article" date="2013" name="Genetics">
        <title>The draft genome and transcriptome of Panagrellus redivivus are shaped by the harsh demands of a free-living lifestyle.</title>
        <authorList>
            <person name="Srinivasan J."/>
            <person name="Dillman A.R."/>
            <person name="Macchietto M.G."/>
            <person name="Heikkinen L."/>
            <person name="Lakso M."/>
            <person name="Fracchia K.M."/>
            <person name="Antoshechkin I."/>
            <person name="Mortazavi A."/>
            <person name="Wong G."/>
            <person name="Sternberg P.W."/>
        </authorList>
    </citation>
    <scope>NUCLEOTIDE SEQUENCE [LARGE SCALE GENOMIC DNA]</scope>
    <source>
        <strain evidence="8">MT8872</strain>
    </source>
</reference>
<proteinExistence type="predicted"/>
<sequence length="2203" mass="244792">MPPILEKRRLKALQCPPIPLTRPSPKSSETPDYYELLLRHTEEQRRRREFEDLLFRSRPPVPPDFPPPSAPPEPLPKLPISPTITTAEGYTPPEPWKSHVGEFFLSRPSSGDEELPDSVPTDAPKLPQIPSDQPPPSPPPMAPPSLPTISMPESDSIRLNDSISRSADFSLPVDENAGTDGLQRSPGERKFKKGSKRPLKPVTDNNLSPSPTSNVTFDVNDNKDNLDYSAYSCSPDPSPSAESMELHRAAESIADIVDENDIQSRPLPPIPIDQDSFDEESLGEPEESPPSPKQVVEHDYETVIHKRAVSDHVLGGLMAANQVVPEKASPDLKKSHSDRSAESPPPAKALSMTQNMSVSTPMIAPYPDGLQASVHPARHSYYPATVTSSDGRKRSTTTDAAGSDTLKGSRARLSPTESEASTVRIRPDSKSMSLSQRSSTTRSYTEISPSKKQSFSSIVSRLTSSKKSDSSLGSSTLNLSGKSDKSEKEKKSSGFKWKSIFGSSKSNNSSFDDTHSIGGSPIARPMPSNAPLMRSASSSSAKFMTRVYEDPRTSPHGRLMTLPENEDIQTPWHGESPAQVSKLRRSWKVFQSGSSSSKTSPPSSNGSPTVRDRRVSIIGDVESDRKMWCVSPEVSKKLDSFIEQKVAKHHHHYVEKPPTRHPSVTLTDDDEVYEDEEARTLELNGNSGRISPDFKTLPRLGPFAERHRTPSELEDRGSKDTLSQPRGLRSGKCMKRRRPRDIHRRRSAHQIREYPGHADSDIPAALRVRVPMQRDGVTNISPIELPISKKKKQAKTPNKNYQQPAKKGLSGLFSLRSNNKKAKGTKNEQRDLANLFRPLPTSPIGQPVTFNGRLSNDYHPNAKPHNNHGKQPSIVVPLALRHPRRPFVRSNSNTSLAWHHHRRRRRRFSKRKPKIPTVMIIRIKPPTPSPRKIGIIIARSVGASRNRRPSSSTTNNSASSSAPPPPPPTTPGKTTIASAAGGGCFAFVLLLLPKRATDSNTTSKSSASSATSACAYQQSVDSTEMLLPRPSTDRRISNPNPAAVYATVASGTEKSDVVPSGASDHKRRTTITSLFAGESESTVAAAGAPLVSNEDVAVVVSSFSLTPRSTPTPPPPTIVSPPLLGSASLRRGFESQPQRYRSTGNLGCIPAALPSSDSDSDSGSEASGLSAKKRILSGFLSASFWNLLPTTCGPEQTLFRAVAASPRRSESLADVAKMSSLSSRSFSGSLEGRENAEGSDAKSWNGPQNDETHESPIHLSPRRPGRVSRSKSPRLGTIESVECEDPISAPASRRSSVLATVPEGLSGGSRVRRRLSSALTEDAIDENSSAVDHRRSLKVPSNSFGGVTPNSDATWRKLKYWKSRMSIQGPQQILFRERRASSNLGLAQEGGYISSAQCSLRRRRRELPDGLADVFVNGMYTHKASTSSDGLRTPLGHGAFFDDSPPSPQLHKSKWNDLELWVDEPENWSSKYAQANLKVSTTETKRQNIIYELYYTEKKHVRVIIFLQQAYQVGLRELKILSEDKLVELIPDVLDSMLDFHLNFLRRLRHRIIQKPIVETVSDIIVEEFGPDGRYVNTAVQAYTSFCLAKDDASALYQELTEKNHHIKKFFDFYETDPRHKKHSFKSCLLLIAQRLTKYNVLVQEISKYDHATASKTTKEASRTVQQFAHRINTELQRNDIQKRYDKLKVDIDKKSKGKILSRDFTFEDLVHDERVVLAIGETEYHTTTQNHKESISLTMVLFDDILVFLSHRGSNYVFCNHNLMHSVVPLKRVLVRVIPRTCEFHLVVTDAERPDMYKLSFPNKSQLAQWVDAIETAKQVAPEVVRFAPGRPPQPQCEEVEDPEEQQHSQKHAAWLATLEELFEKLKTEDTSLTACMERRMDVTEDINSHFEKMPTRSLAKLSSSASSSQLPSKLERRETREIEKVRNLVKSKLSEIREHRHLSLNGLVEAAQRCSILCTDFVAELAVPSSSESSTYIGGPAGDACLSSTGTSSEDEPNSRSKPRRVRTYHGTMDSQPRDSLRRHTTVPKMKSDGTPETDDEQEAKLDEEYRKLPFVMPLKARKAAKQILKESITLKLENEELRRALALKEMHIASLRKPALHETGEKLEKLRQKTEENAAFEVQLRKEQEAFKDKVARQMEQFEEREAALQRREAELAAAQYAKASFRSGACVLQQPTLSPSESTEMKALISKTTKHKRKP</sequence>
<dbReference type="Pfam" id="PF00621">
    <property type="entry name" value="RhoGEF"/>
    <property type="match status" value="1"/>
</dbReference>
<feature type="compositionally biased region" description="Polar residues" evidence="6">
    <location>
        <begin position="151"/>
        <end position="167"/>
    </location>
</feature>
<evidence type="ECO:0000313" key="8">
    <source>
        <dbReference type="Proteomes" id="UP000492821"/>
    </source>
</evidence>
<dbReference type="SUPFAM" id="SSF50729">
    <property type="entry name" value="PH domain-like"/>
    <property type="match status" value="1"/>
</dbReference>
<dbReference type="Gene3D" id="2.30.29.30">
    <property type="entry name" value="Pleckstrin-homology domain (PH domain)/Phosphotyrosine-binding domain (PTB)"/>
    <property type="match status" value="1"/>
</dbReference>
<feature type="region of interest" description="Disordered" evidence="6">
    <location>
        <begin position="320"/>
        <end position="614"/>
    </location>
</feature>
<comment type="subcellular location">
    <subcellularLocation>
        <location evidence="1">Cytoplasm</location>
    </subcellularLocation>
</comment>
<feature type="region of interest" description="Disordered" evidence="6">
    <location>
        <begin position="1105"/>
        <end position="1125"/>
    </location>
</feature>
<keyword evidence="4" id="KW-0862">Zinc</keyword>
<feature type="region of interest" description="Disordered" evidence="6">
    <location>
        <begin position="684"/>
        <end position="749"/>
    </location>
</feature>
<dbReference type="PANTHER" id="PTHR13944">
    <property type="entry name" value="AGAP007712-PA"/>
    <property type="match status" value="1"/>
</dbReference>
<dbReference type="PROSITE" id="PS50010">
    <property type="entry name" value="DH_2"/>
    <property type="match status" value="1"/>
</dbReference>
<feature type="region of interest" description="Disordered" evidence="6">
    <location>
        <begin position="48"/>
        <end position="296"/>
    </location>
</feature>
<dbReference type="SUPFAM" id="SSF48065">
    <property type="entry name" value="DBL homology domain (DH-domain)"/>
    <property type="match status" value="1"/>
</dbReference>
<keyword evidence="5" id="KW-0175">Coiled coil</keyword>
<evidence type="ECO:0000256" key="3">
    <source>
        <dbReference type="ARBA" id="ARBA00022553"/>
    </source>
</evidence>
<dbReference type="CDD" id="cd00160">
    <property type="entry name" value="RhoGEF"/>
    <property type="match status" value="1"/>
</dbReference>
<name>A0A7E4UYE9_PANRE</name>
<feature type="region of interest" description="Disordered" evidence="6">
    <location>
        <begin position="1137"/>
        <end position="1167"/>
    </location>
</feature>
<feature type="compositionally biased region" description="Low complexity" evidence="6">
    <location>
        <begin position="460"/>
        <end position="481"/>
    </location>
</feature>
<dbReference type="GO" id="GO:0035023">
    <property type="term" value="P:regulation of Rho protein signal transduction"/>
    <property type="evidence" value="ECO:0007669"/>
    <property type="project" value="TreeGrafter"/>
</dbReference>
<organism evidence="8 9">
    <name type="scientific">Panagrellus redivivus</name>
    <name type="common">Microworm</name>
    <dbReference type="NCBI Taxonomy" id="6233"/>
    <lineage>
        <taxon>Eukaryota</taxon>
        <taxon>Metazoa</taxon>
        <taxon>Ecdysozoa</taxon>
        <taxon>Nematoda</taxon>
        <taxon>Chromadorea</taxon>
        <taxon>Rhabditida</taxon>
        <taxon>Tylenchina</taxon>
        <taxon>Panagrolaimomorpha</taxon>
        <taxon>Panagrolaimoidea</taxon>
        <taxon>Panagrolaimidae</taxon>
        <taxon>Panagrellus</taxon>
    </lineage>
</organism>
<dbReference type="InterPro" id="IPR000219">
    <property type="entry name" value="DH_dom"/>
</dbReference>
<evidence type="ECO:0000256" key="1">
    <source>
        <dbReference type="ARBA" id="ARBA00004496"/>
    </source>
</evidence>
<feature type="compositionally biased region" description="Basic and acidic residues" evidence="6">
    <location>
        <begin position="704"/>
        <end position="719"/>
    </location>
</feature>
<feature type="compositionally biased region" description="Polar residues" evidence="6">
    <location>
        <begin position="203"/>
        <end position="219"/>
    </location>
</feature>
<keyword evidence="4" id="KW-0863">Zinc-finger</keyword>
<dbReference type="Pfam" id="PF17838">
    <property type="entry name" value="PH_16"/>
    <property type="match status" value="1"/>
</dbReference>
<keyword evidence="3" id="KW-0597">Phosphoprotein</keyword>
<feature type="compositionally biased region" description="Low complexity" evidence="6">
    <location>
        <begin position="949"/>
        <end position="961"/>
    </location>
</feature>
<feature type="compositionally biased region" description="Polar residues" evidence="6">
    <location>
        <begin position="430"/>
        <end position="459"/>
    </location>
</feature>
<dbReference type="GO" id="GO:0005085">
    <property type="term" value="F:guanyl-nucleotide exchange factor activity"/>
    <property type="evidence" value="ECO:0007669"/>
    <property type="project" value="InterPro"/>
</dbReference>
<feature type="compositionally biased region" description="Pro residues" evidence="6">
    <location>
        <begin position="132"/>
        <end position="146"/>
    </location>
</feature>
<feature type="region of interest" description="Disordered" evidence="6">
    <location>
        <begin position="895"/>
        <end position="915"/>
    </location>
</feature>
<dbReference type="PANTHER" id="PTHR13944:SF21">
    <property type="entry name" value="CYSTS, ISOFORM C"/>
    <property type="match status" value="1"/>
</dbReference>
<dbReference type="InterPro" id="IPR051632">
    <property type="entry name" value="Rho_GEF"/>
</dbReference>
<dbReference type="Gene3D" id="1.20.900.10">
    <property type="entry name" value="Dbl homology (DH) domain"/>
    <property type="match status" value="1"/>
</dbReference>